<evidence type="ECO:0000313" key="1">
    <source>
        <dbReference type="EMBL" id="KAB2809453.1"/>
    </source>
</evidence>
<dbReference type="Proteomes" id="UP000449906">
    <property type="component" value="Unassembled WGS sequence"/>
</dbReference>
<name>A0A7J5DVX1_NOCSI</name>
<protein>
    <submittedName>
        <fullName evidence="1">Uncharacterized protein</fullName>
    </submittedName>
</protein>
<organism evidence="1 2">
    <name type="scientific">Nocardioides simplex</name>
    <name type="common">Arthrobacter simplex</name>
    <dbReference type="NCBI Taxonomy" id="2045"/>
    <lineage>
        <taxon>Bacteria</taxon>
        <taxon>Bacillati</taxon>
        <taxon>Actinomycetota</taxon>
        <taxon>Actinomycetes</taxon>
        <taxon>Propionibacteriales</taxon>
        <taxon>Nocardioidaceae</taxon>
        <taxon>Pimelobacter</taxon>
    </lineage>
</organism>
<dbReference type="EMBL" id="WBVM01000002">
    <property type="protein sequence ID" value="KAB2809453.1"/>
    <property type="molecule type" value="Genomic_DNA"/>
</dbReference>
<accession>A0A7J5DVX1</accession>
<reference evidence="1 2" key="1">
    <citation type="submission" date="2019-09" db="EMBL/GenBank/DDBJ databases">
        <title>Pimelobacter sp. isolated from Paulinella.</title>
        <authorList>
            <person name="Jeong S.E."/>
        </authorList>
    </citation>
    <scope>NUCLEOTIDE SEQUENCE [LARGE SCALE GENOMIC DNA]</scope>
    <source>
        <strain evidence="1 2">Pch-N</strain>
    </source>
</reference>
<proteinExistence type="predicted"/>
<comment type="caution">
    <text evidence="1">The sequence shown here is derived from an EMBL/GenBank/DDBJ whole genome shotgun (WGS) entry which is preliminary data.</text>
</comment>
<dbReference type="RefSeq" id="WP_151581641.1">
    <property type="nucleotide sequence ID" value="NZ_WBVM01000002.1"/>
</dbReference>
<gene>
    <name evidence="1" type="ORF">F9L07_20730</name>
</gene>
<dbReference type="AlphaFoldDB" id="A0A7J5DVX1"/>
<sequence>MKPYEVYIRSQLEHGQVARILACLLGQADSKAADAYKRESSNLGGTYYRFEVIEVEFLLLRNAGDVEIPERGDFQFYLVIRSGSERLDHALAVHVARILERDGLVAEVDSLSA</sequence>
<evidence type="ECO:0000313" key="2">
    <source>
        <dbReference type="Proteomes" id="UP000449906"/>
    </source>
</evidence>